<keyword evidence="1" id="KW-0175">Coiled coil</keyword>
<organism evidence="3 4">
    <name type="scientific">Paenibacillus rhizosphaerae</name>
    <dbReference type="NCBI Taxonomy" id="297318"/>
    <lineage>
        <taxon>Bacteria</taxon>
        <taxon>Bacillati</taxon>
        <taxon>Bacillota</taxon>
        <taxon>Bacilli</taxon>
        <taxon>Bacillales</taxon>
        <taxon>Paenibacillaceae</taxon>
        <taxon>Paenibacillus</taxon>
    </lineage>
</organism>
<dbReference type="InterPro" id="IPR010090">
    <property type="entry name" value="Phage_tape_meas"/>
</dbReference>
<evidence type="ECO:0000313" key="3">
    <source>
        <dbReference type="EMBL" id="MBB3132124.1"/>
    </source>
</evidence>
<reference evidence="3 4" key="1">
    <citation type="submission" date="2020-08" db="EMBL/GenBank/DDBJ databases">
        <title>Genomic Encyclopedia of Type Strains, Phase III (KMG-III): the genomes of soil and plant-associated and newly described type strains.</title>
        <authorList>
            <person name="Whitman W."/>
        </authorList>
    </citation>
    <scope>NUCLEOTIDE SEQUENCE [LARGE SCALE GENOMIC DNA]</scope>
    <source>
        <strain evidence="3 4">CECT 5831</strain>
    </source>
</reference>
<proteinExistence type="predicted"/>
<evidence type="ECO:0000256" key="1">
    <source>
        <dbReference type="SAM" id="Coils"/>
    </source>
</evidence>
<sequence length="971" mass="107749">MPKKYEMSFELNGDIDPRLSRTFDSLSKDVTELGRDFNSLQRTKGFRKITQDAEEAQGAFHELREDVKEFGEVFEKTLQFTGAHAIITQVGDMFSNMISEVGALDDSVHQMGAATGATQQEMAQFKDTIQDIYNSNYGEGFDDIADSLVNVRQVTGLAGDALEQATKNALILRDTFGYDVNESVRTIDALMRNMGVTADQAFNLIAQGSQRGLNRSDDLLDTLNEYSVHFKDAGYSAEQMFSILDSGLKNGTFNADKMGDLLKEFNIRIRSGDKNVNDSLSALFASDGIEDFITALKKGGAKTKEFAQLLKHVDKDTANDLVKDLNGSAKKYSTAAAAITEMMGDSGRILSGLSNGSLQAKDALNEIIKKLDQIDDKQYRNQLAVELFGTQYEDLKGAAVDSLQDINGEYDKTLDTMQQISNVKYTSVKKELQGLGRELMTNLVIPIGEDVMPALNNVAHWASDNKDLVKNLALGVPAAMLTRNVYLMGKDFAKVGKSLFDTTNGVSKFGRALTFMTNPVGIAVGALGLITTGVIAYKHHQEEARQALLNMGDTLQKSFDDYGAVDHQAKRTQNLIREYDRLTEKINNTKTPANELTEARRKLADVEKELIDLNPEILKAEDAKKDSFRDQLGYLDKLNQTQQEMARRDLESEVMDKQDQLPQLVEEYKDLEKSVKSYDQAYMDALKSREQYKAYINERDLILSSTSDGSEEQAKQLSALADKIRSQTGRDYTDKLGTLEFDLADFIKTYDKAREKVNAAQSDMEEAKKSYQETYDAQLKLIELHDLGGQTIESQAAKYAKLSDSEKKRFDQAMRDIQTLNSEMDDLPLSKQIDLSVVWKQAGFDAIQAAQKSLGGKANVGIKVAGVQPAAYAEGDLVTRPTLAWIGEGGDDEFVIPVNNSKRSRGLYAAAGEALGISPAGGGSFVYNPQITIQGNADEKVIRSVLNDDQKRWEQKMAAYQRQQQRRNLAQ</sequence>
<name>A0A839TXY7_9BACL</name>
<accession>A0A839TXY7</accession>
<evidence type="ECO:0000259" key="2">
    <source>
        <dbReference type="Pfam" id="PF10145"/>
    </source>
</evidence>
<dbReference type="AlphaFoldDB" id="A0A839TXY7"/>
<feature type="domain" description="Phage tail tape measure protein" evidence="2">
    <location>
        <begin position="138"/>
        <end position="389"/>
    </location>
</feature>
<dbReference type="Proteomes" id="UP000517523">
    <property type="component" value="Unassembled WGS sequence"/>
</dbReference>
<evidence type="ECO:0000313" key="4">
    <source>
        <dbReference type="Proteomes" id="UP000517523"/>
    </source>
</evidence>
<protein>
    <submittedName>
        <fullName evidence="3">SLT domain-containing protein</fullName>
    </submittedName>
</protein>
<comment type="caution">
    <text evidence="3">The sequence shown here is derived from an EMBL/GenBank/DDBJ whole genome shotgun (WGS) entry which is preliminary data.</text>
</comment>
<dbReference type="EMBL" id="JACHXJ010000012">
    <property type="protein sequence ID" value="MBB3132124.1"/>
    <property type="molecule type" value="Genomic_DNA"/>
</dbReference>
<feature type="coiled-coil region" evidence="1">
    <location>
        <begin position="647"/>
        <end position="681"/>
    </location>
</feature>
<dbReference type="Pfam" id="PF10145">
    <property type="entry name" value="PhageMin_Tail"/>
    <property type="match status" value="1"/>
</dbReference>
<gene>
    <name evidence="3" type="ORF">FHS19_006851</name>
</gene>
<feature type="coiled-coil region" evidence="1">
    <location>
        <begin position="743"/>
        <end position="777"/>
    </location>
</feature>